<dbReference type="InterPro" id="IPR036365">
    <property type="entry name" value="PGBD-like_sf"/>
</dbReference>
<dbReference type="Proteomes" id="UP000224413">
    <property type="component" value="Unassembled WGS sequence"/>
</dbReference>
<dbReference type="EMBL" id="NUWJ01000169">
    <property type="protein sequence ID" value="PFK15766.1"/>
    <property type="molecule type" value="Genomic_DNA"/>
</dbReference>
<evidence type="ECO:0000313" key="2">
    <source>
        <dbReference type="EMBL" id="PFK15766.1"/>
    </source>
</evidence>
<evidence type="ECO:0000259" key="1">
    <source>
        <dbReference type="Pfam" id="PF01471"/>
    </source>
</evidence>
<dbReference type="InterPro" id="IPR002477">
    <property type="entry name" value="Peptidoglycan-bd-like"/>
</dbReference>
<protein>
    <recommendedName>
        <fullName evidence="1">Peptidoglycan binding-like domain-containing protein</fullName>
    </recommendedName>
</protein>
<sequence length="60" mass="6602">MTTTVMNRPVLKMGSKGPDVAKVQIALQNAGFSPGDIDSNFGLKTDQAVRYFQIGVRQRF</sequence>
<dbReference type="Gene3D" id="1.10.101.10">
    <property type="entry name" value="PGBD-like superfamily/PGBD"/>
    <property type="match status" value="1"/>
</dbReference>
<dbReference type="RefSeq" id="WP_176535689.1">
    <property type="nucleotide sequence ID" value="NZ_NUWJ01000169.1"/>
</dbReference>
<reference evidence="2 3" key="1">
    <citation type="submission" date="2017-09" db="EMBL/GenBank/DDBJ databases">
        <title>Large-scale bioinformatics analysis of Bacillus genomes uncovers conserved roles of natural products in bacterial physiology.</title>
        <authorList>
            <consortium name="Agbiome Team Llc"/>
            <person name="Bleich R.M."/>
            <person name="Grubbs K.J."/>
            <person name="Santa Maria K.C."/>
            <person name="Allen S.E."/>
            <person name="Farag S."/>
            <person name="Shank E.A."/>
            <person name="Bowers A."/>
        </authorList>
    </citation>
    <scope>NUCLEOTIDE SEQUENCE [LARGE SCALE GENOMIC DNA]</scope>
    <source>
        <strain evidence="2 3">AFS083741</strain>
    </source>
</reference>
<feature type="non-terminal residue" evidence="2">
    <location>
        <position position="60"/>
    </location>
</feature>
<dbReference type="SUPFAM" id="SSF47090">
    <property type="entry name" value="PGBD-like"/>
    <property type="match status" value="1"/>
</dbReference>
<evidence type="ECO:0000313" key="3">
    <source>
        <dbReference type="Proteomes" id="UP000224413"/>
    </source>
</evidence>
<proteinExistence type="predicted"/>
<comment type="caution">
    <text evidence="2">The sequence shown here is derived from an EMBL/GenBank/DDBJ whole genome shotgun (WGS) entry which is preliminary data.</text>
</comment>
<dbReference type="InterPro" id="IPR036366">
    <property type="entry name" value="PGBDSf"/>
</dbReference>
<organism evidence="2 3">
    <name type="scientific">Bacillus cereus</name>
    <dbReference type="NCBI Taxonomy" id="1396"/>
    <lineage>
        <taxon>Bacteria</taxon>
        <taxon>Bacillati</taxon>
        <taxon>Bacillota</taxon>
        <taxon>Bacilli</taxon>
        <taxon>Bacillales</taxon>
        <taxon>Bacillaceae</taxon>
        <taxon>Bacillus</taxon>
        <taxon>Bacillus cereus group</taxon>
    </lineage>
</organism>
<accession>A0A9X6WYI8</accession>
<dbReference type="AlphaFoldDB" id="A0A9X6WYI8"/>
<dbReference type="Pfam" id="PF01471">
    <property type="entry name" value="PG_binding_1"/>
    <property type="match status" value="1"/>
</dbReference>
<name>A0A9X6WYI8_BACCE</name>
<feature type="domain" description="Peptidoglycan binding-like" evidence="1">
    <location>
        <begin position="17"/>
        <end position="53"/>
    </location>
</feature>
<gene>
    <name evidence="2" type="ORF">COI98_18165</name>
</gene>